<name>A0A1D8N6H0_YARLL</name>
<accession>A0A1D8N6H0</accession>
<gene>
    <name evidence="1" type="ORF">YALI1_B06328g</name>
</gene>
<dbReference type="GeneID" id="94582643"/>
<reference evidence="1 2" key="1">
    <citation type="journal article" date="2016" name="PLoS ONE">
        <title>Sequence Assembly of Yarrowia lipolytica Strain W29/CLIB89 Shows Transposable Element Diversity.</title>
        <authorList>
            <person name="Magnan C."/>
            <person name="Yu J."/>
            <person name="Chang I."/>
            <person name="Jahn E."/>
            <person name="Kanomata Y."/>
            <person name="Wu J."/>
            <person name="Zeller M."/>
            <person name="Oakes M."/>
            <person name="Baldi P."/>
            <person name="Sandmeyer S."/>
        </authorList>
    </citation>
    <scope>NUCLEOTIDE SEQUENCE [LARGE SCALE GENOMIC DNA]</scope>
    <source>
        <strain evidence="2">CLIB89(W29)</strain>
    </source>
</reference>
<dbReference type="AlphaFoldDB" id="A0A1D8N6H0"/>
<proteinExistence type="predicted"/>
<dbReference type="Proteomes" id="UP000182444">
    <property type="component" value="Chromosome 1B"/>
</dbReference>
<dbReference type="RefSeq" id="XP_068138083.1">
    <property type="nucleotide sequence ID" value="XM_068281982.1"/>
</dbReference>
<evidence type="ECO:0000313" key="1">
    <source>
        <dbReference type="EMBL" id="AOW01227.1"/>
    </source>
</evidence>
<sequence>MKRMGIGDWRLDNWLWTAFGQLAIARSGHRREQSEGAVRSSSTRLSVHRLAVYRLQTWVSSSLTGLSRACSATKENTGQ</sequence>
<dbReference type="EMBL" id="CP017554">
    <property type="protein sequence ID" value="AOW01227.1"/>
    <property type="molecule type" value="Genomic_DNA"/>
</dbReference>
<protein>
    <submittedName>
        <fullName evidence="1">Uncharacterized protein</fullName>
    </submittedName>
</protein>
<evidence type="ECO:0000313" key="2">
    <source>
        <dbReference type="Proteomes" id="UP000182444"/>
    </source>
</evidence>
<dbReference type="VEuPathDB" id="FungiDB:YALI1_B06328g"/>
<organism evidence="1 2">
    <name type="scientific">Yarrowia lipolytica</name>
    <name type="common">Candida lipolytica</name>
    <dbReference type="NCBI Taxonomy" id="4952"/>
    <lineage>
        <taxon>Eukaryota</taxon>
        <taxon>Fungi</taxon>
        <taxon>Dikarya</taxon>
        <taxon>Ascomycota</taxon>
        <taxon>Saccharomycotina</taxon>
        <taxon>Dipodascomycetes</taxon>
        <taxon>Dipodascales</taxon>
        <taxon>Dipodascales incertae sedis</taxon>
        <taxon>Yarrowia</taxon>
    </lineage>
</organism>